<gene>
    <name evidence="1" type="ORF">FNY66_00955</name>
</gene>
<dbReference type="OrthoDB" id="2083351at2"/>
<protein>
    <submittedName>
        <fullName evidence="1">Uncharacterized protein</fullName>
    </submittedName>
</protein>
<dbReference type="AlphaFoldDB" id="A0A5M9I111"/>
<name>A0A5M9I111_9FIRM</name>
<reference evidence="1" key="1">
    <citation type="submission" date="2019-07" db="EMBL/GenBank/DDBJ databases">
        <authorList>
            <person name="Wongkuna S."/>
            <person name="Scaria J."/>
        </authorList>
    </citation>
    <scope>NUCLEOTIDE SEQUENCE [LARGE SCALE GENOMIC DNA]</scope>
    <source>
        <strain evidence="1">SW178</strain>
    </source>
</reference>
<dbReference type="Proteomes" id="UP000322025">
    <property type="component" value="Unassembled WGS sequence"/>
</dbReference>
<evidence type="ECO:0000313" key="1">
    <source>
        <dbReference type="EMBL" id="KAA8502860.1"/>
    </source>
</evidence>
<proteinExistence type="predicted"/>
<accession>A0A5M9I111</accession>
<evidence type="ECO:0000313" key="2">
    <source>
        <dbReference type="Proteomes" id="UP000322025"/>
    </source>
</evidence>
<sequence>MILSHDPSKTWGESLLCSLALAKRRHKQGYDAVKLTVACGIPGPEKGLPGGVANTASYQKPSMPLF</sequence>
<dbReference type="EMBL" id="VMSO01000001">
    <property type="protein sequence ID" value="KAA8502860.1"/>
    <property type="molecule type" value="Genomic_DNA"/>
</dbReference>
<keyword evidence="2" id="KW-1185">Reference proteome</keyword>
<organism evidence="1 2">
    <name type="scientific">Mediterraneibacter catenae</name>
    <dbReference type="NCBI Taxonomy" id="2594882"/>
    <lineage>
        <taxon>Bacteria</taxon>
        <taxon>Bacillati</taxon>
        <taxon>Bacillota</taxon>
        <taxon>Clostridia</taxon>
        <taxon>Lachnospirales</taxon>
        <taxon>Lachnospiraceae</taxon>
        <taxon>Mediterraneibacter</taxon>
    </lineage>
</organism>
<comment type="caution">
    <text evidence="1">The sequence shown here is derived from an EMBL/GenBank/DDBJ whole genome shotgun (WGS) entry which is preliminary data.</text>
</comment>